<gene>
    <name evidence="1" type="ORF">BYL167_LOCUS66199</name>
</gene>
<dbReference type="Proteomes" id="UP000681967">
    <property type="component" value="Unassembled WGS sequence"/>
</dbReference>
<sequence>IKDEEKALVPIEQAGQTINPETDGNLFQQLHNILTSTEEIDVDEQQQQQSSLIDITRSTLNLKDPGKRRDNLSYSLGDIGFVPRRDAVLLTNFDKMQQQVYPERERDMIRRAAKKSVAVQTPGLSRV</sequence>
<organism evidence="1 2">
    <name type="scientific">Rotaria magnacalcarata</name>
    <dbReference type="NCBI Taxonomy" id="392030"/>
    <lineage>
        <taxon>Eukaryota</taxon>
        <taxon>Metazoa</taxon>
        <taxon>Spiralia</taxon>
        <taxon>Gnathifera</taxon>
        <taxon>Rotifera</taxon>
        <taxon>Eurotatoria</taxon>
        <taxon>Bdelloidea</taxon>
        <taxon>Philodinida</taxon>
        <taxon>Philodinidae</taxon>
        <taxon>Rotaria</taxon>
    </lineage>
</organism>
<evidence type="ECO:0000313" key="1">
    <source>
        <dbReference type="EMBL" id="CAF5114709.1"/>
    </source>
</evidence>
<dbReference type="EMBL" id="CAJOBH010242677">
    <property type="protein sequence ID" value="CAF5114709.1"/>
    <property type="molecule type" value="Genomic_DNA"/>
</dbReference>
<name>A0A8S3FBQ7_9BILA</name>
<evidence type="ECO:0000313" key="2">
    <source>
        <dbReference type="Proteomes" id="UP000681967"/>
    </source>
</evidence>
<feature type="non-terminal residue" evidence="1">
    <location>
        <position position="1"/>
    </location>
</feature>
<dbReference type="AlphaFoldDB" id="A0A8S3FBQ7"/>
<proteinExistence type="predicted"/>
<reference evidence="1" key="1">
    <citation type="submission" date="2021-02" db="EMBL/GenBank/DDBJ databases">
        <authorList>
            <person name="Nowell W R."/>
        </authorList>
    </citation>
    <scope>NUCLEOTIDE SEQUENCE</scope>
</reference>
<comment type="caution">
    <text evidence="1">The sequence shown here is derived from an EMBL/GenBank/DDBJ whole genome shotgun (WGS) entry which is preliminary data.</text>
</comment>
<protein>
    <submittedName>
        <fullName evidence="1">Uncharacterized protein</fullName>
    </submittedName>
</protein>
<accession>A0A8S3FBQ7</accession>